<evidence type="ECO:0000313" key="4">
    <source>
        <dbReference type="Proteomes" id="UP000306441"/>
    </source>
</evidence>
<name>A0ABY2Q3L7_9HYPH</name>
<dbReference type="PROSITE" id="PS50405">
    <property type="entry name" value="GST_CTER"/>
    <property type="match status" value="1"/>
</dbReference>
<dbReference type="CDD" id="cd03048">
    <property type="entry name" value="GST_N_Ure2p_like"/>
    <property type="match status" value="1"/>
</dbReference>
<evidence type="ECO:0000259" key="1">
    <source>
        <dbReference type="PROSITE" id="PS50404"/>
    </source>
</evidence>
<accession>A0ABY2Q3L7</accession>
<dbReference type="InterPro" id="IPR010987">
    <property type="entry name" value="Glutathione-S-Trfase_C-like"/>
</dbReference>
<dbReference type="Pfam" id="PF00043">
    <property type="entry name" value="GST_C"/>
    <property type="match status" value="1"/>
</dbReference>
<proteinExistence type="predicted"/>
<gene>
    <name evidence="3" type="ORF">E6C48_18845</name>
</gene>
<dbReference type="InterPro" id="IPR036249">
    <property type="entry name" value="Thioredoxin-like_sf"/>
</dbReference>
<feature type="domain" description="GST N-terminal" evidence="1">
    <location>
        <begin position="1"/>
        <end position="86"/>
    </location>
</feature>
<dbReference type="SFLD" id="SFLDS00019">
    <property type="entry name" value="Glutathione_Transferase_(cytos"/>
    <property type="match status" value="1"/>
</dbReference>
<reference evidence="3 4" key="1">
    <citation type="submission" date="2019-04" db="EMBL/GenBank/DDBJ databases">
        <title>Mesorhizobium composti sp. nov., isolated from compost.</title>
        <authorList>
            <person name="Lin S.-Y."/>
            <person name="Hameed A."/>
            <person name="Hsieh Y.-T."/>
            <person name="Young C.-C."/>
        </authorList>
    </citation>
    <scope>NUCLEOTIDE SEQUENCE [LARGE SCALE GENOMIC DNA]</scope>
    <source>
        <strain evidence="3 4">CC-YTH430</strain>
    </source>
</reference>
<dbReference type="Pfam" id="PF13409">
    <property type="entry name" value="GST_N_2"/>
    <property type="match status" value="1"/>
</dbReference>
<dbReference type="InterPro" id="IPR004045">
    <property type="entry name" value="Glutathione_S-Trfase_N"/>
</dbReference>
<dbReference type="InterPro" id="IPR040079">
    <property type="entry name" value="Glutathione_S-Trfase"/>
</dbReference>
<dbReference type="RefSeq" id="WP_136359724.1">
    <property type="nucleotide sequence ID" value="NZ_SSNY01000012.1"/>
</dbReference>
<comment type="caution">
    <text evidence="3">The sequence shown here is derived from an EMBL/GenBank/DDBJ whole genome shotgun (WGS) entry which is preliminary data.</text>
</comment>
<organism evidence="3 4">
    <name type="scientific">Ollibium composti</name>
    <dbReference type="NCBI Taxonomy" id="2675109"/>
    <lineage>
        <taxon>Bacteria</taxon>
        <taxon>Pseudomonadati</taxon>
        <taxon>Pseudomonadota</taxon>
        <taxon>Alphaproteobacteria</taxon>
        <taxon>Hyphomicrobiales</taxon>
        <taxon>Phyllobacteriaceae</taxon>
        <taxon>Ollibium</taxon>
    </lineage>
</organism>
<dbReference type="Proteomes" id="UP000306441">
    <property type="component" value="Unassembled WGS sequence"/>
</dbReference>
<dbReference type="PROSITE" id="PS50404">
    <property type="entry name" value="GST_NTER"/>
    <property type="match status" value="1"/>
</dbReference>
<dbReference type="InterPro" id="IPR036282">
    <property type="entry name" value="Glutathione-S-Trfase_C_sf"/>
</dbReference>
<protein>
    <submittedName>
        <fullName evidence="3">Glutathione S-transferase family protein</fullName>
    </submittedName>
</protein>
<keyword evidence="4" id="KW-1185">Reference proteome</keyword>
<feature type="domain" description="GST C-terminal" evidence="2">
    <location>
        <begin position="89"/>
        <end position="219"/>
    </location>
</feature>
<dbReference type="SUPFAM" id="SSF47616">
    <property type="entry name" value="GST C-terminal domain-like"/>
    <property type="match status" value="1"/>
</dbReference>
<evidence type="ECO:0000259" key="2">
    <source>
        <dbReference type="PROSITE" id="PS50405"/>
    </source>
</evidence>
<dbReference type="InterPro" id="IPR004046">
    <property type="entry name" value="GST_C"/>
</dbReference>
<dbReference type="PANTHER" id="PTHR44051:SF19">
    <property type="entry name" value="DISULFIDE-BOND OXIDOREDUCTASE YFCG"/>
    <property type="match status" value="1"/>
</dbReference>
<dbReference type="PANTHER" id="PTHR44051">
    <property type="entry name" value="GLUTATHIONE S-TRANSFERASE-RELATED"/>
    <property type="match status" value="1"/>
</dbReference>
<dbReference type="Gene3D" id="3.40.30.10">
    <property type="entry name" value="Glutaredoxin"/>
    <property type="match status" value="1"/>
</dbReference>
<dbReference type="EMBL" id="SSNY01000012">
    <property type="protein sequence ID" value="THF55300.1"/>
    <property type="molecule type" value="Genomic_DNA"/>
</dbReference>
<dbReference type="Gene3D" id="1.20.1050.10">
    <property type="match status" value="1"/>
</dbReference>
<dbReference type="SFLD" id="SFLDG01151">
    <property type="entry name" value="Main.2:_Nu-like"/>
    <property type="match status" value="1"/>
</dbReference>
<dbReference type="SFLD" id="SFLDG00358">
    <property type="entry name" value="Main_(cytGST)"/>
    <property type="match status" value="1"/>
</dbReference>
<dbReference type="SUPFAM" id="SSF52833">
    <property type="entry name" value="Thioredoxin-like"/>
    <property type="match status" value="1"/>
</dbReference>
<evidence type="ECO:0000313" key="3">
    <source>
        <dbReference type="EMBL" id="THF55300.1"/>
    </source>
</evidence>
<sequence>MIDLYAMVSPNVQKIYLMLEETGLAYTPHQVNIWKGEQFRPEFLALNPNAKVPVIVDGEGPEGRPYTVFESGAILIYLAEKTGRFLPREGIARHDTLQWLMVQLTGLGPMLGQFNHFCRFASDNAYAVSRYTTEAARLYRLVDDRLGRSRYLGGEAYSIADMATFPWFRTEARLFGQTHPFMGVGSAEHPNLWRWFDEIAARPAVEKALEVIDRHPSTLATATTDEVDRVFGRGQYARRS</sequence>